<organism evidence="4 5">
    <name type="scientific">Turnera subulata</name>
    <dbReference type="NCBI Taxonomy" id="218843"/>
    <lineage>
        <taxon>Eukaryota</taxon>
        <taxon>Viridiplantae</taxon>
        <taxon>Streptophyta</taxon>
        <taxon>Embryophyta</taxon>
        <taxon>Tracheophyta</taxon>
        <taxon>Spermatophyta</taxon>
        <taxon>Magnoliopsida</taxon>
        <taxon>eudicotyledons</taxon>
        <taxon>Gunneridae</taxon>
        <taxon>Pentapetalae</taxon>
        <taxon>rosids</taxon>
        <taxon>fabids</taxon>
        <taxon>Malpighiales</taxon>
        <taxon>Passifloraceae</taxon>
        <taxon>Turnera</taxon>
    </lineage>
</organism>
<dbReference type="EMBL" id="JAKUCV010003583">
    <property type="protein sequence ID" value="KAJ4838326.1"/>
    <property type="molecule type" value="Genomic_DNA"/>
</dbReference>
<keyword evidence="1" id="KW-0479">Metal-binding</keyword>
<dbReference type="Proteomes" id="UP001141552">
    <property type="component" value="Unassembled WGS sequence"/>
</dbReference>
<dbReference type="PANTHER" id="PTHR31286:SF178">
    <property type="entry name" value="DUF4283 DOMAIN-CONTAINING PROTEIN"/>
    <property type="match status" value="1"/>
</dbReference>
<feature type="region of interest" description="Disordered" evidence="2">
    <location>
        <begin position="295"/>
        <end position="361"/>
    </location>
</feature>
<feature type="compositionally biased region" description="Polar residues" evidence="2">
    <location>
        <begin position="296"/>
        <end position="308"/>
    </location>
</feature>
<accession>A0A9Q0FXW9</accession>
<keyword evidence="5" id="KW-1185">Reference proteome</keyword>
<dbReference type="GO" id="GO:0008270">
    <property type="term" value="F:zinc ion binding"/>
    <property type="evidence" value="ECO:0007669"/>
    <property type="project" value="UniProtKB-KW"/>
</dbReference>
<dbReference type="InterPro" id="IPR040256">
    <property type="entry name" value="At4g02000-like"/>
</dbReference>
<feature type="compositionally biased region" description="Polar residues" evidence="2">
    <location>
        <begin position="350"/>
        <end position="361"/>
    </location>
</feature>
<proteinExistence type="predicted"/>
<name>A0A9Q0FXW9_9ROSI</name>
<keyword evidence="1" id="KW-0862">Zinc</keyword>
<feature type="domain" description="CCHC-type" evidence="3">
    <location>
        <begin position="110"/>
        <end position="123"/>
    </location>
</feature>
<evidence type="ECO:0000256" key="1">
    <source>
        <dbReference type="PROSITE-ProRule" id="PRU00047"/>
    </source>
</evidence>
<dbReference type="PANTHER" id="PTHR31286">
    <property type="entry name" value="GLYCINE-RICH CELL WALL STRUCTURAL PROTEIN 1.8-LIKE"/>
    <property type="match status" value="1"/>
</dbReference>
<reference evidence="4" key="2">
    <citation type="journal article" date="2023" name="Plants (Basel)">
        <title>Annotation of the Turnera subulata (Passifloraceae) Draft Genome Reveals the S-Locus Evolved after the Divergence of Turneroideae from Passifloroideae in a Stepwise Manner.</title>
        <authorList>
            <person name="Henning P.M."/>
            <person name="Roalson E.H."/>
            <person name="Mir W."/>
            <person name="McCubbin A.G."/>
            <person name="Shore J.S."/>
        </authorList>
    </citation>
    <scope>NUCLEOTIDE SEQUENCE</scope>
    <source>
        <strain evidence="4">F60SS</strain>
    </source>
</reference>
<keyword evidence="1" id="KW-0863">Zinc-finger</keyword>
<evidence type="ECO:0000313" key="4">
    <source>
        <dbReference type="EMBL" id="KAJ4838326.1"/>
    </source>
</evidence>
<reference evidence="4" key="1">
    <citation type="submission" date="2022-02" db="EMBL/GenBank/DDBJ databases">
        <authorList>
            <person name="Henning P.M."/>
            <person name="McCubbin A.G."/>
            <person name="Shore J.S."/>
        </authorList>
    </citation>
    <scope>NUCLEOTIDE SEQUENCE</scope>
    <source>
        <strain evidence="4">F60SS</strain>
        <tissue evidence="4">Leaves</tissue>
    </source>
</reference>
<feature type="compositionally biased region" description="Basic and acidic residues" evidence="2">
    <location>
        <begin position="329"/>
        <end position="344"/>
    </location>
</feature>
<evidence type="ECO:0000313" key="5">
    <source>
        <dbReference type="Proteomes" id="UP001141552"/>
    </source>
</evidence>
<dbReference type="PROSITE" id="PS50158">
    <property type="entry name" value="ZF_CCHC"/>
    <property type="match status" value="1"/>
</dbReference>
<evidence type="ECO:0000256" key="2">
    <source>
        <dbReference type="SAM" id="MobiDB-lite"/>
    </source>
</evidence>
<dbReference type="OrthoDB" id="1001388at2759"/>
<protein>
    <recommendedName>
        <fullName evidence="3">CCHC-type domain-containing protein</fullName>
    </recommendedName>
</protein>
<gene>
    <name evidence="4" type="ORF">Tsubulata_031744</name>
</gene>
<dbReference type="AlphaFoldDB" id="A0A9Q0FXW9"/>
<feature type="compositionally biased region" description="Low complexity" evidence="2">
    <location>
        <begin position="309"/>
        <end position="323"/>
    </location>
</feature>
<sequence>MSSYFQDSADRDKAFRNRQWIVNGSLLLLREWDAKTPLAEVDLSSADFWVMVHGLLPDQLTMENAACIAELLGELVEVDLTLRNGGFHDEGTEGTKQWVDLTYESLSDHCFACGKIGHMMKMCLFDGCEGVSREVIRFGHRLRAEPDFRKKRSREWERISKPWREDDWKTVMERVARYDEMVARWSDVKAHERRRKEEDLAAKEKMGVDPDLSKMQMAALLRVTGMEPSQLTDICKILGVEVPERVDVLNEVLPLLRKEPQDSRIGAGNTSVEGEMSSVDSTLVLKELQRVEALSLESTTGHPASTSTSKGPLKSSRLPLSLPQGELSESLKRREVVHMGQPERKKLKAQTYNPAPQNNQA</sequence>
<dbReference type="GO" id="GO:0003676">
    <property type="term" value="F:nucleic acid binding"/>
    <property type="evidence" value="ECO:0007669"/>
    <property type="project" value="InterPro"/>
</dbReference>
<comment type="caution">
    <text evidence="4">The sequence shown here is derived from an EMBL/GenBank/DDBJ whole genome shotgun (WGS) entry which is preliminary data.</text>
</comment>
<evidence type="ECO:0000259" key="3">
    <source>
        <dbReference type="PROSITE" id="PS50158"/>
    </source>
</evidence>
<dbReference type="InterPro" id="IPR001878">
    <property type="entry name" value="Znf_CCHC"/>
</dbReference>